<gene>
    <name evidence="2" type="ORF">LTRI10_LOCUS25963</name>
</gene>
<evidence type="ECO:0000256" key="1">
    <source>
        <dbReference type="SAM" id="SignalP"/>
    </source>
</evidence>
<reference evidence="2 3" key="1">
    <citation type="submission" date="2024-04" db="EMBL/GenBank/DDBJ databases">
        <authorList>
            <person name="Fracassetti M."/>
        </authorList>
    </citation>
    <scope>NUCLEOTIDE SEQUENCE [LARGE SCALE GENOMIC DNA]</scope>
</reference>
<feature type="signal peptide" evidence="1">
    <location>
        <begin position="1"/>
        <end position="27"/>
    </location>
</feature>
<organism evidence="2 3">
    <name type="scientific">Linum trigynum</name>
    <dbReference type="NCBI Taxonomy" id="586398"/>
    <lineage>
        <taxon>Eukaryota</taxon>
        <taxon>Viridiplantae</taxon>
        <taxon>Streptophyta</taxon>
        <taxon>Embryophyta</taxon>
        <taxon>Tracheophyta</taxon>
        <taxon>Spermatophyta</taxon>
        <taxon>Magnoliopsida</taxon>
        <taxon>eudicotyledons</taxon>
        <taxon>Gunneridae</taxon>
        <taxon>Pentapetalae</taxon>
        <taxon>rosids</taxon>
        <taxon>fabids</taxon>
        <taxon>Malpighiales</taxon>
        <taxon>Linaceae</taxon>
        <taxon>Linum</taxon>
    </lineage>
</organism>
<protein>
    <submittedName>
        <fullName evidence="2">Uncharacterized protein</fullName>
    </submittedName>
</protein>
<dbReference type="Proteomes" id="UP001497516">
    <property type="component" value="Chromosome 4"/>
</dbReference>
<proteinExistence type="predicted"/>
<evidence type="ECO:0000313" key="3">
    <source>
        <dbReference type="Proteomes" id="UP001497516"/>
    </source>
</evidence>
<dbReference type="EMBL" id="OZ034817">
    <property type="protein sequence ID" value="CAL1384785.1"/>
    <property type="molecule type" value="Genomic_DNA"/>
</dbReference>
<keyword evidence="3" id="KW-1185">Reference proteome</keyword>
<dbReference type="AlphaFoldDB" id="A0AAV2EGX1"/>
<accession>A0AAV2EGX1</accession>
<evidence type="ECO:0000313" key="2">
    <source>
        <dbReference type="EMBL" id="CAL1384785.1"/>
    </source>
</evidence>
<keyword evidence="1" id="KW-0732">Signal</keyword>
<sequence>MAGSKLFTAFAVVFLLLATVAVEEAVASPPRREAAIGNPGGAIRCDPRCLRAHPKDPAECCSVPVGDNGR</sequence>
<name>A0AAV2EGX1_9ROSI</name>
<feature type="chain" id="PRO_5043774440" evidence="1">
    <location>
        <begin position="28"/>
        <end position="70"/>
    </location>
</feature>